<keyword evidence="5" id="KW-1185">Reference proteome</keyword>
<keyword evidence="1" id="KW-0677">Repeat</keyword>
<dbReference type="SUPFAM" id="SSF52540">
    <property type="entry name" value="P-loop containing nucleoside triphosphate hydrolases"/>
    <property type="match status" value="1"/>
</dbReference>
<organism evidence="4 5">
    <name type="scientific">Oleoguttula mirabilis</name>
    <dbReference type="NCBI Taxonomy" id="1507867"/>
    <lineage>
        <taxon>Eukaryota</taxon>
        <taxon>Fungi</taxon>
        <taxon>Dikarya</taxon>
        <taxon>Ascomycota</taxon>
        <taxon>Pezizomycotina</taxon>
        <taxon>Dothideomycetes</taxon>
        <taxon>Dothideomycetidae</taxon>
        <taxon>Mycosphaerellales</taxon>
        <taxon>Teratosphaeriaceae</taxon>
        <taxon>Oleoguttula</taxon>
    </lineage>
</organism>
<protein>
    <recommendedName>
        <fullName evidence="6">NACHT domain-containing protein</fullName>
    </recommendedName>
</protein>
<dbReference type="Pfam" id="PF24883">
    <property type="entry name" value="NPHP3_N"/>
    <property type="match status" value="1"/>
</dbReference>
<dbReference type="PANTHER" id="PTHR10039:SF5">
    <property type="entry name" value="NACHT DOMAIN-CONTAINING PROTEIN"/>
    <property type="match status" value="1"/>
</dbReference>
<dbReference type="EMBL" id="JAVFHQ010000052">
    <property type="protein sequence ID" value="KAK4541520.1"/>
    <property type="molecule type" value="Genomic_DNA"/>
</dbReference>
<evidence type="ECO:0008006" key="6">
    <source>
        <dbReference type="Google" id="ProtNLM"/>
    </source>
</evidence>
<dbReference type="Pfam" id="PF25053">
    <property type="entry name" value="DUF7791"/>
    <property type="match status" value="1"/>
</dbReference>
<feature type="domain" description="Nephrocystin 3-like N-terminal" evidence="2">
    <location>
        <begin position="217"/>
        <end position="392"/>
    </location>
</feature>
<dbReference type="AlphaFoldDB" id="A0AAV9J968"/>
<proteinExistence type="predicted"/>
<dbReference type="InterPro" id="IPR056884">
    <property type="entry name" value="NPHP3-like_N"/>
</dbReference>
<accession>A0AAV9J968</accession>
<evidence type="ECO:0000259" key="3">
    <source>
        <dbReference type="Pfam" id="PF25053"/>
    </source>
</evidence>
<name>A0AAV9J968_9PEZI</name>
<evidence type="ECO:0000313" key="5">
    <source>
        <dbReference type="Proteomes" id="UP001324427"/>
    </source>
</evidence>
<comment type="caution">
    <text evidence="4">The sequence shown here is derived from an EMBL/GenBank/DDBJ whole genome shotgun (WGS) entry which is preliminary data.</text>
</comment>
<dbReference type="Proteomes" id="UP001324427">
    <property type="component" value="Unassembled WGS sequence"/>
</dbReference>
<evidence type="ECO:0000259" key="2">
    <source>
        <dbReference type="Pfam" id="PF24883"/>
    </source>
</evidence>
<dbReference type="InterPro" id="IPR056693">
    <property type="entry name" value="DUF7791"/>
</dbReference>
<dbReference type="PANTHER" id="PTHR10039">
    <property type="entry name" value="AMELOGENIN"/>
    <property type="match status" value="1"/>
</dbReference>
<sequence length="950" mass="108476">MAEAIAVVGVLSSVLQILEFTAKTASHTYKLLNSGDGGLRYNNETERLADEYQALGARSRATGGGTTAPRTAEEQTIAQIGSQCQEESRKLIAQLQALKIDPGTKGVKRLADGTCKAVKSLGRRKEVEHSRKHLHELNGQLATVILQNLLTRQQQHVEPLASGLKEAVESIGDNLEKALSFAEAQGRLRRQEAITKSLHFPEMKSRCDAIVEAYPVTYHWALASTSVGFREWLQAGNGMYWITGKAGSGKSTLSKFLCEHEDTKALLERDWCSGRKLVLASFYFWYAGTSLQKSIVGLLRTILYQMLTASPDMAEVAFPQRFLDESSSSWTYSELADGFKALASHRSNAERQTRFCLFIDGLDEYQGNHMELVNILTDLVRSPNIKMCISSRPWNAFRGAFEAKVPNLRLEDLSRPDIERYVAGSIDTGLAQCRSFVPQAMDMDVRKLVAEIVDKAEGVFLWVRLVVNSILRGLTEGDTIPMLRHRVREFPADLEEFFRSILDRVDRTYRAHTSQALKLACMSHGGAHFIDYWLIRQSPHGLADEKFAYDARIRKLSVDEWKTMRSETQVMLSAACKDLLCLPLVSNSHTLDAENRVQFLDRTVYDFLQTTEMYQTLEERVPAHFRDSRILHLISLARLKCSLADISTAADLEVFKKAVRRFIDVPTDNFDEAYFSCFDLDVPTHDLNEAYFFEFDLAIRQAIDRQAITCWDMPELIIKLIAYRTELYVLHYLDRPEIVQMLQDEKTSCEGDLHKNVPRQWIQLAAFGEDDRNRFGLEDVRLNLIEKLSERGLLVYGLSREGVFRHDHNVWHLFLRKWAISMPYTRAISTPRPHTPDALRRVWEIAKVLMYYGATLSDRFCVGTIPAVDRNHRCKTHMAGDFLKTQVPGSWLLESRHTQILVQDDNRDGKSRHCDNFNGAYRRGAIRRESFWRADIERCQGTSSRPYRHY</sequence>
<dbReference type="InterPro" id="IPR027417">
    <property type="entry name" value="P-loop_NTPase"/>
</dbReference>
<gene>
    <name evidence="4" type="ORF">LTR36_007966</name>
</gene>
<dbReference type="Gene3D" id="3.40.50.300">
    <property type="entry name" value="P-loop containing nucleotide triphosphate hydrolases"/>
    <property type="match status" value="1"/>
</dbReference>
<evidence type="ECO:0000256" key="1">
    <source>
        <dbReference type="ARBA" id="ARBA00022737"/>
    </source>
</evidence>
<feature type="domain" description="DUF7791" evidence="3">
    <location>
        <begin position="505"/>
        <end position="636"/>
    </location>
</feature>
<reference evidence="4 5" key="1">
    <citation type="submission" date="2021-11" db="EMBL/GenBank/DDBJ databases">
        <title>Black yeast isolated from Biological Soil Crust.</title>
        <authorList>
            <person name="Kurbessoian T."/>
        </authorList>
    </citation>
    <scope>NUCLEOTIDE SEQUENCE [LARGE SCALE GENOMIC DNA]</scope>
    <source>
        <strain evidence="4 5">CCFEE 5522</strain>
    </source>
</reference>
<evidence type="ECO:0000313" key="4">
    <source>
        <dbReference type="EMBL" id="KAK4541520.1"/>
    </source>
</evidence>